<gene>
    <name evidence="2" type="ORF">JCR33_03245</name>
</gene>
<keyword evidence="1" id="KW-0732">Signal</keyword>
<organism evidence="2 3">
    <name type="scientific">Acuticoccus mangrovi</name>
    <dbReference type="NCBI Taxonomy" id="2796142"/>
    <lineage>
        <taxon>Bacteria</taxon>
        <taxon>Pseudomonadati</taxon>
        <taxon>Pseudomonadota</taxon>
        <taxon>Alphaproteobacteria</taxon>
        <taxon>Hyphomicrobiales</taxon>
        <taxon>Amorphaceae</taxon>
        <taxon>Acuticoccus</taxon>
    </lineage>
</organism>
<keyword evidence="3" id="KW-1185">Reference proteome</keyword>
<feature type="chain" id="PRO_5037244446" evidence="1">
    <location>
        <begin position="19"/>
        <end position="384"/>
    </location>
</feature>
<evidence type="ECO:0000256" key="1">
    <source>
        <dbReference type="SAM" id="SignalP"/>
    </source>
</evidence>
<feature type="signal peptide" evidence="1">
    <location>
        <begin position="1"/>
        <end position="18"/>
    </location>
</feature>
<evidence type="ECO:0000313" key="2">
    <source>
        <dbReference type="EMBL" id="MBJ3774684.1"/>
    </source>
</evidence>
<dbReference type="Proteomes" id="UP000609531">
    <property type="component" value="Unassembled WGS sequence"/>
</dbReference>
<reference evidence="2" key="1">
    <citation type="submission" date="2020-12" db="EMBL/GenBank/DDBJ databases">
        <title>Bacterial taxonomy.</title>
        <authorList>
            <person name="Pan X."/>
        </authorList>
    </citation>
    <scope>NUCLEOTIDE SEQUENCE</scope>
    <source>
        <strain evidence="2">B2012</strain>
    </source>
</reference>
<dbReference type="AlphaFoldDB" id="A0A934INK1"/>
<accession>A0A934INK1</accession>
<sequence>MRSVILALLLTAATPAAAFEATGNVVADALLGALERGGYQNLAAQSVDRSGSAIVIEGVTGTGPGTVEGATTDMTIDTITISSGIVDADNTLIADRVVYSGTRLTEAGTDSTSSVDTLTVDGLRLTSDSTTSGLMALLGSFDTLSVSGISAAAPEGRSIIVDAISATVDERDVTEATSGSLSVTGLRFDTAMWTEPARSQIQSLGYDTLDIDLSAAGRWEADGGRTTIRDLTLSAADFGKLSLKATVSGLTGPLMQSLQASAGDFAVLVAALQNVVVYDLSLSYLDEGFADRLVDQTVTRNNVPREALVEQLVGMLPTLLEPIGDPALLAATSEATRSFLTDPKRITLSITPDTPPTVAQILAAGLMGPQALPRLLNLEIHAGE</sequence>
<protein>
    <submittedName>
        <fullName evidence="2">Uncharacterized protein</fullName>
    </submittedName>
</protein>
<evidence type="ECO:0000313" key="3">
    <source>
        <dbReference type="Proteomes" id="UP000609531"/>
    </source>
</evidence>
<proteinExistence type="predicted"/>
<dbReference type="RefSeq" id="WP_198880588.1">
    <property type="nucleotide sequence ID" value="NZ_JAEKJA010000002.1"/>
</dbReference>
<name>A0A934INK1_9HYPH</name>
<comment type="caution">
    <text evidence="2">The sequence shown here is derived from an EMBL/GenBank/DDBJ whole genome shotgun (WGS) entry which is preliminary data.</text>
</comment>
<dbReference type="EMBL" id="JAEKJA010000002">
    <property type="protein sequence ID" value="MBJ3774684.1"/>
    <property type="molecule type" value="Genomic_DNA"/>
</dbReference>